<gene>
    <name evidence="9" type="ORF">PYTT_1668</name>
</gene>
<dbReference type="PATRIC" id="fig|1679444.3.peg.2441"/>
<dbReference type="PROSITE" id="PS00146">
    <property type="entry name" value="BETA_LACTAMASE_A"/>
    <property type="match status" value="1"/>
</dbReference>
<dbReference type="OrthoDB" id="9810718at2"/>
<dbReference type="AlphaFoldDB" id="A0A1C7PCU8"/>
<protein>
    <recommendedName>
        <fullName evidence="3 6">Beta-lactamase</fullName>
        <ecNumber evidence="3 6">3.5.2.6</ecNumber>
    </recommendedName>
</protein>
<evidence type="ECO:0000259" key="8">
    <source>
        <dbReference type="Pfam" id="PF13354"/>
    </source>
</evidence>
<keyword evidence="7" id="KW-0732">Signal</keyword>
<evidence type="ECO:0000256" key="4">
    <source>
        <dbReference type="ARBA" id="ARBA00022801"/>
    </source>
</evidence>
<dbReference type="STRING" id="1679444.PYTT_1668"/>
<organism evidence="9 10">
    <name type="scientific">Akkermansia glycaniphila</name>
    <dbReference type="NCBI Taxonomy" id="1679444"/>
    <lineage>
        <taxon>Bacteria</taxon>
        <taxon>Pseudomonadati</taxon>
        <taxon>Verrucomicrobiota</taxon>
        <taxon>Verrucomicrobiia</taxon>
        <taxon>Verrucomicrobiales</taxon>
        <taxon>Akkermansiaceae</taxon>
        <taxon>Akkermansia</taxon>
    </lineage>
</organism>
<dbReference type="EC" id="3.5.2.6" evidence="3 6"/>
<comment type="similarity">
    <text evidence="2 6">Belongs to the class-A beta-lactamase family.</text>
</comment>
<comment type="catalytic activity">
    <reaction evidence="1 6">
        <text>a beta-lactam + H2O = a substituted beta-amino acid</text>
        <dbReference type="Rhea" id="RHEA:20401"/>
        <dbReference type="ChEBI" id="CHEBI:15377"/>
        <dbReference type="ChEBI" id="CHEBI:35627"/>
        <dbReference type="ChEBI" id="CHEBI:140347"/>
        <dbReference type="EC" id="3.5.2.6"/>
    </reaction>
</comment>
<dbReference type="PANTHER" id="PTHR35333:SF3">
    <property type="entry name" value="BETA-LACTAMASE-TYPE TRANSPEPTIDASE FOLD CONTAINING PROTEIN"/>
    <property type="match status" value="1"/>
</dbReference>
<dbReference type="SUPFAM" id="SSF56601">
    <property type="entry name" value="beta-lactamase/transpeptidase-like"/>
    <property type="match status" value="1"/>
</dbReference>
<sequence>MKTFFRLVCLLACSAPAFVSASESPEAVRPSVPAGLEKAVRLSDGKVGFFVLDLDSGASAGWGDEGMYPMMSVFKFPLALSVLSRVDEGKLDLDAKYRVAGKDLDPKTWSPMREKFPQGGMFTLRELLRYSVAESDNNACDFLFGLIGGPAAAQADLKKWGVEDISIRVLEGVMQDDWNAIYLNAARPSAMAGLLKLFADGKILREATNRELWEMMAGCKTGTDRLVQGMPAGAVLAHKTGSSGVRKDGLVGAFNDVGIAVLPDGRRLAICAFVSDSRRPVKECAAVIASLARWACSEWRAPEKKE</sequence>
<feature type="domain" description="Beta-lactamase class A catalytic" evidence="8">
    <location>
        <begin position="48"/>
        <end position="274"/>
    </location>
</feature>
<evidence type="ECO:0000256" key="6">
    <source>
        <dbReference type="RuleBase" id="RU361140"/>
    </source>
</evidence>
<dbReference type="InterPro" id="IPR045155">
    <property type="entry name" value="Beta-lactam_cat"/>
</dbReference>
<dbReference type="PRINTS" id="PR00118">
    <property type="entry name" value="BLACTAMASEA"/>
</dbReference>
<evidence type="ECO:0000256" key="5">
    <source>
        <dbReference type="ARBA" id="ARBA00023251"/>
    </source>
</evidence>
<dbReference type="Pfam" id="PF13354">
    <property type="entry name" value="Beta-lactamase2"/>
    <property type="match status" value="1"/>
</dbReference>
<dbReference type="KEGG" id="agl:PYTT_1668"/>
<dbReference type="Proteomes" id="UP000176204">
    <property type="component" value="Chromosome I"/>
</dbReference>
<evidence type="ECO:0000256" key="1">
    <source>
        <dbReference type="ARBA" id="ARBA00001526"/>
    </source>
</evidence>
<dbReference type="InterPro" id="IPR023650">
    <property type="entry name" value="Beta-lactam_class-A_AS"/>
</dbReference>
<feature type="signal peptide" evidence="7">
    <location>
        <begin position="1"/>
        <end position="21"/>
    </location>
</feature>
<reference evidence="10" key="1">
    <citation type="submission" date="2016-09" db="EMBL/GenBank/DDBJ databases">
        <authorList>
            <person name="Koehorst J."/>
        </authorList>
    </citation>
    <scope>NUCLEOTIDE SEQUENCE [LARGE SCALE GENOMIC DNA]</scope>
</reference>
<evidence type="ECO:0000256" key="2">
    <source>
        <dbReference type="ARBA" id="ARBA00009009"/>
    </source>
</evidence>
<dbReference type="InterPro" id="IPR000871">
    <property type="entry name" value="Beta-lactam_class-A"/>
</dbReference>
<keyword evidence="5 6" id="KW-0046">Antibiotic resistance</keyword>
<dbReference type="EMBL" id="LT629973">
    <property type="protein sequence ID" value="SEH91366.1"/>
    <property type="molecule type" value="Genomic_DNA"/>
</dbReference>
<proteinExistence type="inferred from homology"/>
<dbReference type="Gene3D" id="3.40.710.10">
    <property type="entry name" value="DD-peptidase/beta-lactamase superfamily"/>
    <property type="match status" value="1"/>
</dbReference>
<dbReference type="GO" id="GO:0030655">
    <property type="term" value="P:beta-lactam antibiotic catabolic process"/>
    <property type="evidence" value="ECO:0007669"/>
    <property type="project" value="InterPro"/>
</dbReference>
<feature type="chain" id="PRO_5014266529" description="Beta-lactamase" evidence="7">
    <location>
        <begin position="22"/>
        <end position="306"/>
    </location>
</feature>
<dbReference type="NCBIfam" id="NF033103">
    <property type="entry name" value="bla_class_A"/>
    <property type="match status" value="1"/>
</dbReference>
<evidence type="ECO:0000313" key="10">
    <source>
        <dbReference type="Proteomes" id="UP000176204"/>
    </source>
</evidence>
<dbReference type="RefSeq" id="WP_067774247.1">
    <property type="nucleotide sequence ID" value="NZ_LIGX01000018.1"/>
</dbReference>
<dbReference type="PANTHER" id="PTHR35333">
    <property type="entry name" value="BETA-LACTAMASE"/>
    <property type="match status" value="1"/>
</dbReference>
<keyword evidence="10" id="KW-1185">Reference proteome</keyword>
<evidence type="ECO:0000313" key="9">
    <source>
        <dbReference type="EMBL" id="SEH91366.1"/>
    </source>
</evidence>
<accession>A0A1C7PCU8</accession>
<name>A0A1C7PCU8_9BACT</name>
<dbReference type="InterPro" id="IPR012338">
    <property type="entry name" value="Beta-lactam/transpept-like"/>
</dbReference>
<evidence type="ECO:0000256" key="3">
    <source>
        <dbReference type="ARBA" id="ARBA00012865"/>
    </source>
</evidence>
<keyword evidence="4 6" id="KW-0378">Hydrolase</keyword>
<evidence type="ECO:0000256" key="7">
    <source>
        <dbReference type="SAM" id="SignalP"/>
    </source>
</evidence>
<dbReference type="GO" id="GO:0046677">
    <property type="term" value="P:response to antibiotic"/>
    <property type="evidence" value="ECO:0007669"/>
    <property type="project" value="UniProtKB-UniRule"/>
</dbReference>
<dbReference type="GO" id="GO:0008800">
    <property type="term" value="F:beta-lactamase activity"/>
    <property type="evidence" value="ECO:0007669"/>
    <property type="project" value="UniProtKB-UniRule"/>
</dbReference>